<keyword evidence="1" id="KW-0812">Transmembrane</keyword>
<dbReference type="PANTHER" id="PTHR30627:SF24">
    <property type="entry name" value="PENICILLIN-BINDING PROTEIN 4B"/>
    <property type="match status" value="1"/>
</dbReference>
<dbReference type="RefSeq" id="WP_301249148.1">
    <property type="nucleotide sequence ID" value="NZ_JAROCD010000015.1"/>
</dbReference>
<keyword evidence="1" id="KW-0472">Membrane</keyword>
<protein>
    <submittedName>
        <fullName evidence="3">Penicillin-binding protein 2</fullName>
    </submittedName>
</protein>
<organism evidence="3 4">
    <name type="scientific">Paenibacillus vandeheii</name>
    <dbReference type="NCBI Taxonomy" id="3035917"/>
    <lineage>
        <taxon>Bacteria</taxon>
        <taxon>Bacillati</taxon>
        <taxon>Bacillota</taxon>
        <taxon>Bacilli</taxon>
        <taxon>Bacillales</taxon>
        <taxon>Paenibacillaceae</taxon>
        <taxon>Paenibacillus</taxon>
    </lineage>
</organism>
<accession>A0ABT8JHZ6</accession>
<dbReference type="Gene3D" id="3.40.710.10">
    <property type="entry name" value="DD-peptidase/beta-lactamase superfamily"/>
    <property type="match status" value="1"/>
</dbReference>
<dbReference type="InterPro" id="IPR001460">
    <property type="entry name" value="PCN-bd_Tpept"/>
</dbReference>
<keyword evidence="4" id="KW-1185">Reference proteome</keyword>
<feature type="transmembrane region" description="Helical" evidence="1">
    <location>
        <begin position="24"/>
        <end position="44"/>
    </location>
</feature>
<dbReference type="Proteomes" id="UP001174205">
    <property type="component" value="Unassembled WGS sequence"/>
</dbReference>
<evidence type="ECO:0000313" key="3">
    <source>
        <dbReference type="EMBL" id="MDN4604749.1"/>
    </source>
</evidence>
<reference evidence="3" key="1">
    <citation type="submission" date="2023-03" db="EMBL/GenBank/DDBJ databases">
        <title>MT1 and MT2 Draft Genomes of Novel Species.</title>
        <authorList>
            <person name="Venkateswaran K."/>
        </authorList>
    </citation>
    <scope>NUCLEOTIDE SEQUENCE</scope>
    <source>
        <strain evidence="3">F6_3S_P_1C</strain>
    </source>
</reference>
<dbReference type="SUPFAM" id="SSF56601">
    <property type="entry name" value="beta-lactamase/transpeptidase-like"/>
    <property type="match status" value="1"/>
</dbReference>
<dbReference type="EMBL" id="JAROCD010000015">
    <property type="protein sequence ID" value="MDN4604749.1"/>
    <property type="molecule type" value="Genomic_DNA"/>
</dbReference>
<dbReference type="InterPro" id="IPR012338">
    <property type="entry name" value="Beta-lactam/transpept-like"/>
</dbReference>
<evidence type="ECO:0000259" key="2">
    <source>
        <dbReference type="Pfam" id="PF00905"/>
    </source>
</evidence>
<dbReference type="InterPro" id="IPR036138">
    <property type="entry name" value="PBP_dimer_sf"/>
</dbReference>
<name>A0ABT8JHZ6_9BACL</name>
<proteinExistence type="predicted"/>
<dbReference type="Pfam" id="PF00905">
    <property type="entry name" value="Transpeptidase"/>
    <property type="match status" value="1"/>
</dbReference>
<keyword evidence="1" id="KW-1133">Transmembrane helix</keyword>
<feature type="domain" description="Penicillin-binding protein transpeptidase" evidence="2">
    <location>
        <begin position="295"/>
        <end position="611"/>
    </location>
</feature>
<evidence type="ECO:0000313" key="4">
    <source>
        <dbReference type="Proteomes" id="UP001174205"/>
    </source>
</evidence>
<dbReference type="PANTHER" id="PTHR30627">
    <property type="entry name" value="PEPTIDOGLYCAN D,D-TRANSPEPTIDASE"/>
    <property type="match status" value="1"/>
</dbReference>
<gene>
    <name evidence="3" type="ORF">P5G61_26215</name>
</gene>
<dbReference type="InterPro" id="IPR050515">
    <property type="entry name" value="Beta-lactam/transpept"/>
</dbReference>
<dbReference type="SUPFAM" id="SSF56519">
    <property type="entry name" value="Penicillin binding protein dimerisation domain"/>
    <property type="match status" value="1"/>
</dbReference>
<dbReference type="Gene3D" id="3.90.1310.10">
    <property type="entry name" value="Penicillin-binding protein 2a (Domain 2)"/>
    <property type="match status" value="1"/>
</dbReference>
<sequence length="617" mass="67778">MNNAYYAKTLNGGGPMHVQLKRRIYITCILLTSVFGLLMFRLAWVQMVQVNRTMPGFQRTVREMSVLQRERGVMLDTGRGQLTDYKGVPLTGKLEWGVVLFPHTDQSNHSYPSSEAHSGIKELAALLDTDVKSLQKEWNQGNAPHFWTDGTDQPSTLTDSQLTRLRELKADGASVYPIMTRYAQGATGMQWLGYLAEQPESIHGHPRHKNEVKQPFAMKSGAAGLEKTLEPLLMGIGPTLVSRMVTGSGEVIPSIQPRVIAPSNTHYPLHAETTINIDVQQGIEQIVKKSGMKEGAIVVLDAANADVRAMVSAPFYNPQHVDPQQTAWANRAVQGAVPGSIFKIVTAAAALEYHAVSKGETFHCGGEWGKYGLSCWKEHGHGTLNLEQGFAESCNIVFAETARRLSMEQLERTADALGLARPIGWEEKQVAGMPVLHHFDHEDAGRVRLPSVPPQDEGAKVQTAIGQRDVLVTPLQAANLIVTLLHEGKVTAPRLVQRIRYADGDTMLDMPMHDSPSSAGRISPATAHQLLSWMKKVVSDGTGKSLQHARWQVAGKSGTAQVQQHGEKRNHQWFIGYGPTEKPQYAVAVLVQNVAPSSRHQATAIFKKVMDYLAESS</sequence>
<evidence type="ECO:0000256" key="1">
    <source>
        <dbReference type="SAM" id="Phobius"/>
    </source>
</evidence>
<comment type="caution">
    <text evidence="3">The sequence shown here is derived from an EMBL/GenBank/DDBJ whole genome shotgun (WGS) entry which is preliminary data.</text>
</comment>